<evidence type="ECO:0000256" key="1">
    <source>
        <dbReference type="ARBA" id="ARBA00004651"/>
    </source>
</evidence>
<gene>
    <name evidence="7" type="ORF">JOE56_001852</name>
</gene>
<feature type="transmembrane region" description="Helical" evidence="6">
    <location>
        <begin position="20"/>
        <end position="39"/>
    </location>
</feature>
<sequence>MSASHRHQNHQNALALKAFYCTSSCAEAMQGLALIFSVFSATRSSILVGIVGATAYLPGVIASIVFRSVVDRKGTERHLSISNFILVVGSLALLLSQAMSASLITFVATVLLVQSSLSIVKAFNKAFVGRVIRLKFPGVEGALVLQKSTALGIVGGLVGAGCAGLLIDVVGVVWCFALTCALYCLSLCFANVALSHKGSRHRFGVHDRIKRGVDRSATERKIETSAGNLSRIMVIVLMFTVPSSAFLPYIDTMIAPLADLLVDGSTASYLSLLSVSVSVGGVVAGACLSFAAVPLVSILKWSLPLASASCFAFVFVRSPFIAPILLFLCAFFGTVNVLAMQVLTNQAPTPSRVGSFTLLRNAFAGLAKAGASLLAGVLISVSGVTLAWSAATCCLLLVGGCWFFGVRDDEVRDVLGQ</sequence>
<dbReference type="InterPro" id="IPR036259">
    <property type="entry name" value="MFS_trans_sf"/>
</dbReference>
<feature type="transmembrane region" description="Helical" evidence="6">
    <location>
        <begin position="173"/>
        <end position="194"/>
    </location>
</feature>
<feature type="transmembrane region" description="Helical" evidence="6">
    <location>
        <begin position="363"/>
        <end position="381"/>
    </location>
</feature>
<feature type="transmembrane region" description="Helical" evidence="6">
    <location>
        <begin position="229"/>
        <end position="250"/>
    </location>
</feature>
<dbReference type="SUPFAM" id="SSF103473">
    <property type="entry name" value="MFS general substrate transporter"/>
    <property type="match status" value="1"/>
</dbReference>
<keyword evidence="2" id="KW-1003">Cell membrane</keyword>
<evidence type="ECO:0000256" key="2">
    <source>
        <dbReference type="ARBA" id="ARBA00022475"/>
    </source>
</evidence>
<evidence type="ECO:0000313" key="8">
    <source>
        <dbReference type="Proteomes" id="UP000809290"/>
    </source>
</evidence>
<feature type="transmembrane region" description="Helical" evidence="6">
    <location>
        <begin position="144"/>
        <end position="167"/>
    </location>
</feature>
<keyword evidence="5 6" id="KW-0472">Membrane</keyword>
<comment type="subcellular location">
    <subcellularLocation>
        <location evidence="1">Cell membrane</location>
        <topology evidence="1">Multi-pass membrane protein</topology>
    </subcellularLocation>
</comment>
<keyword evidence="4 6" id="KW-1133">Transmembrane helix</keyword>
<name>A0ABS2SLM5_9MICO</name>
<keyword evidence="3 6" id="KW-0812">Transmembrane</keyword>
<feature type="transmembrane region" description="Helical" evidence="6">
    <location>
        <begin position="270"/>
        <end position="291"/>
    </location>
</feature>
<proteinExistence type="predicted"/>
<feature type="transmembrane region" description="Helical" evidence="6">
    <location>
        <begin position="101"/>
        <end position="123"/>
    </location>
</feature>
<evidence type="ECO:0000256" key="4">
    <source>
        <dbReference type="ARBA" id="ARBA00022989"/>
    </source>
</evidence>
<feature type="transmembrane region" description="Helical" evidence="6">
    <location>
        <begin position="322"/>
        <end position="343"/>
    </location>
</feature>
<evidence type="ECO:0000256" key="3">
    <source>
        <dbReference type="ARBA" id="ARBA00022692"/>
    </source>
</evidence>
<organism evidence="7 8">
    <name type="scientific">Brevibacterium paucivorans</name>
    <dbReference type="NCBI Taxonomy" id="170994"/>
    <lineage>
        <taxon>Bacteria</taxon>
        <taxon>Bacillati</taxon>
        <taxon>Actinomycetota</taxon>
        <taxon>Actinomycetes</taxon>
        <taxon>Micrococcales</taxon>
        <taxon>Brevibacteriaceae</taxon>
        <taxon>Brevibacterium</taxon>
    </lineage>
</organism>
<dbReference type="PANTHER" id="PTHR23513">
    <property type="entry name" value="INTEGRAL MEMBRANE EFFLUX PROTEIN-RELATED"/>
    <property type="match status" value="1"/>
</dbReference>
<dbReference type="Proteomes" id="UP000809290">
    <property type="component" value="Unassembled WGS sequence"/>
</dbReference>
<comment type="caution">
    <text evidence="7">The sequence shown here is derived from an EMBL/GenBank/DDBJ whole genome shotgun (WGS) entry which is preliminary data.</text>
</comment>
<dbReference type="PANTHER" id="PTHR23513:SF11">
    <property type="entry name" value="STAPHYLOFERRIN A TRANSPORTER"/>
    <property type="match status" value="1"/>
</dbReference>
<evidence type="ECO:0000313" key="7">
    <source>
        <dbReference type="EMBL" id="MBM7817158.1"/>
    </source>
</evidence>
<dbReference type="RefSeq" id="WP_146004649.1">
    <property type="nucleotide sequence ID" value="NZ_BAAAIM010000004.1"/>
</dbReference>
<protein>
    <submittedName>
        <fullName evidence="7">MFS family arabinose efflux permease</fullName>
    </submittedName>
</protein>
<accession>A0ABS2SLM5</accession>
<feature type="transmembrane region" description="Helical" evidence="6">
    <location>
        <begin position="78"/>
        <end position="95"/>
    </location>
</feature>
<dbReference type="Gene3D" id="1.20.1250.20">
    <property type="entry name" value="MFS general substrate transporter like domains"/>
    <property type="match status" value="1"/>
</dbReference>
<dbReference type="EMBL" id="JAFBCP010000001">
    <property type="protein sequence ID" value="MBM7817158.1"/>
    <property type="molecule type" value="Genomic_DNA"/>
</dbReference>
<evidence type="ECO:0000256" key="5">
    <source>
        <dbReference type="ARBA" id="ARBA00023136"/>
    </source>
</evidence>
<feature type="transmembrane region" description="Helical" evidence="6">
    <location>
        <begin position="387"/>
        <end position="406"/>
    </location>
</feature>
<reference evidence="7 8" key="1">
    <citation type="submission" date="2021-01" db="EMBL/GenBank/DDBJ databases">
        <title>Sequencing the genomes of 1000 actinobacteria strains.</title>
        <authorList>
            <person name="Klenk H.-P."/>
        </authorList>
    </citation>
    <scope>NUCLEOTIDE SEQUENCE [LARGE SCALE GENOMIC DNA]</scope>
    <source>
        <strain evidence="7 8">DSM 13657</strain>
    </source>
</reference>
<keyword evidence="8" id="KW-1185">Reference proteome</keyword>
<feature type="transmembrane region" description="Helical" evidence="6">
    <location>
        <begin position="45"/>
        <end position="66"/>
    </location>
</feature>
<evidence type="ECO:0000256" key="6">
    <source>
        <dbReference type="SAM" id="Phobius"/>
    </source>
</evidence>